<reference evidence="1 2" key="1">
    <citation type="journal article" date="2014" name="Int. J. Syst. Evol. Microbiol.">
        <title>Complete genome sequence of Corynebacterium casei LMG S-19264T (=DSM 44701T), isolated from a smear-ripened cheese.</title>
        <authorList>
            <consortium name="US DOE Joint Genome Institute (JGI-PGF)"/>
            <person name="Walter F."/>
            <person name="Albersmeier A."/>
            <person name="Kalinowski J."/>
            <person name="Ruckert C."/>
        </authorList>
    </citation>
    <scope>NUCLEOTIDE SEQUENCE [LARGE SCALE GENOMIC DNA]</scope>
    <source>
        <strain evidence="1 2">CGMCC 1.12925</strain>
    </source>
</reference>
<organism evidence="1 2">
    <name type="scientific">Psychroflexus salis</name>
    <dbReference type="NCBI Taxonomy" id="1526574"/>
    <lineage>
        <taxon>Bacteria</taxon>
        <taxon>Pseudomonadati</taxon>
        <taxon>Bacteroidota</taxon>
        <taxon>Flavobacteriia</taxon>
        <taxon>Flavobacteriales</taxon>
        <taxon>Flavobacteriaceae</taxon>
        <taxon>Psychroflexus</taxon>
    </lineage>
</organism>
<proteinExistence type="predicted"/>
<evidence type="ECO:0000313" key="1">
    <source>
        <dbReference type="EMBL" id="GGE15457.1"/>
    </source>
</evidence>
<dbReference type="Proteomes" id="UP000599688">
    <property type="component" value="Unassembled WGS sequence"/>
</dbReference>
<name>A0A916ZVP2_9FLAO</name>
<keyword evidence="2" id="KW-1185">Reference proteome</keyword>
<accession>A0A916ZVP2</accession>
<dbReference type="EMBL" id="BMGL01000008">
    <property type="protein sequence ID" value="GGE15457.1"/>
    <property type="molecule type" value="Genomic_DNA"/>
</dbReference>
<protein>
    <submittedName>
        <fullName evidence="1">Uncharacterized protein</fullName>
    </submittedName>
</protein>
<dbReference type="AlphaFoldDB" id="A0A916ZVP2"/>
<evidence type="ECO:0000313" key="2">
    <source>
        <dbReference type="Proteomes" id="UP000599688"/>
    </source>
</evidence>
<sequence length="189" mass="22542">MNEREWVKSIIEEIEKSLKPFNSNLRVTDGFRLPYASEILTYNDNEPEQQNFIGYETDILIFEQIDETRWKPRIIVEAKINSVTTHDAITYSQKAQTHKNVHPYLRYGILIGNRKDYPLPGRLFRHGQHFDFMMSWKSFKGDKSEWNTLIEILKSEYEASLTLDEIIFNSRSRDRKKFTSLHRPLKLKK</sequence>
<comment type="caution">
    <text evidence="1">The sequence shown here is derived from an EMBL/GenBank/DDBJ whole genome shotgun (WGS) entry which is preliminary data.</text>
</comment>
<gene>
    <name evidence="1" type="ORF">GCM10010831_15980</name>
</gene>
<dbReference type="RefSeq" id="WP_188406302.1">
    <property type="nucleotide sequence ID" value="NZ_BMGL01000008.1"/>
</dbReference>